<dbReference type="EMBL" id="LSZO01000213">
    <property type="protein sequence ID" value="KXU34480.1"/>
    <property type="molecule type" value="Genomic_DNA"/>
</dbReference>
<evidence type="ECO:0000256" key="8">
    <source>
        <dbReference type="ARBA" id="ARBA00023125"/>
    </source>
</evidence>
<organism evidence="13 14">
    <name type="scientific">Ventosimonas gracilis</name>
    <dbReference type="NCBI Taxonomy" id="1680762"/>
    <lineage>
        <taxon>Bacteria</taxon>
        <taxon>Pseudomonadati</taxon>
        <taxon>Pseudomonadota</taxon>
        <taxon>Gammaproteobacteria</taxon>
        <taxon>Pseudomonadales</taxon>
        <taxon>Ventosimonadaceae</taxon>
        <taxon>Ventosimonas</taxon>
    </lineage>
</organism>
<comment type="catalytic activity">
    <reaction evidence="11">
        <text>ATP + H2O = ADP + phosphate + H(+)</text>
        <dbReference type="Rhea" id="RHEA:13065"/>
        <dbReference type="ChEBI" id="CHEBI:15377"/>
        <dbReference type="ChEBI" id="CHEBI:15378"/>
        <dbReference type="ChEBI" id="CHEBI:30616"/>
        <dbReference type="ChEBI" id="CHEBI:43474"/>
        <dbReference type="ChEBI" id="CHEBI:456216"/>
        <dbReference type="EC" id="5.6.2.3"/>
    </reaction>
</comment>
<dbReference type="Gene3D" id="3.40.50.300">
    <property type="entry name" value="P-loop containing nucleotide triphosphate hydrolases"/>
    <property type="match status" value="1"/>
</dbReference>
<evidence type="ECO:0000313" key="13">
    <source>
        <dbReference type="EMBL" id="KXU34480.1"/>
    </source>
</evidence>
<comment type="caution">
    <text evidence="13">The sequence shown here is derived from an EMBL/GenBank/DDBJ whole genome shotgun (WGS) entry which is preliminary data.</text>
</comment>
<evidence type="ECO:0000256" key="1">
    <source>
        <dbReference type="ARBA" id="ARBA00008428"/>
    </source>
</evidence>
<dbReference type="AlphaFoldDB" id="A0A139SJ27"/>
<reference evidence="13 14" key="1">
    <citation type="submission" date="2016-02" db="EMBL/GenBank/DDBJ databases">
        <authorList>
            <person name="Wen L."/>
            <person name="He K."/>
            <person name="Yang H."/>
        </authorList>
    </citation>
    <scope>NUCLEOTIDE SEQUENCE [LARGE SCALE GENOMIC DNA]</scope>
    <source>
        <strain evidence="13 14">CV58</strain>
    </source>
</reference>
<feature type="domain" description="SF4 helicase" evidence="12">
    <location>
        <begin position="171"/>
        <end position="434"/>
    </location>
</feature>
<keyword evidence="7" id="KW-0067">ATP-binding</keyword>
<dbReference type="InterPro" id="IPR003593">
    <property type="entry name" value="AAA+_ATPase"/>
</dbReference>
<dbReference type="GO" id="GO:1990077">
    <property type="term" value="C:primosome complex"/>
    <property type="evidence" value="ECO:0007669"/>
    <property type="project" value="UniProtKB-KW"/>
</dbReference>
<dbReference type="GO" id="GO:0006269">
    <property type="term" value="P:DNA replication, synthesis of primer"/>
    <property type="evidence" value="ECO:0007669"/>
    <property type="project" value="UniProtKB-KW"/>
</dbReference>
<dbReference type="Gene3D" id="1.10.860.10">
    <property type="entry name" value="DNAb Helicase, Chain A"/>
    <property type="match status" value="1"/>
</dbReference>
<dbReference type="OrthoDB" id="9773982at2"/>
<dbReference type="PROSITE" id="PS51199">
    <property type="entry name" value="SF4_HELICASE"/>
    <property type="match status" value="1"/>
</dbReference>
<evidence type="ECO:0000256" key="3">
    <source>
        <dbReference type="ARBA" id="ARBA00022705"/>
    </source>
</evidence>
<evidence type="ECO:0000256" key="2">
    <source>
        <dbReference type="ARBA" id="ARBA00022515"/>
    </source>
</evidence>
<keyword evidence="3" id="KW-0235">DNA replication</keyword>
<dbReference type="InterPro" id="IPR036185">
    <property type="entry name" value="DNA_heli_DnaB-like_N_sf"/>
</dbReference>
<dbReference type="SUPFAM" id="SSF48024">
    <property type="entry name" value="N-terminal domain of DnaB helicase"/>
    <property type="match status" value="1"/>
</dbReference>
<dbReference type="InterPro" id="IPR007694">
    <property type="entry name" value="DNA_helicase_DnaB-like_C"/>
</dbReference>
<dbReference type="CDD" id="cd00984">
    <property type="entry name" value="DnaB_C"/>
    <property type="match status" value="1"/>
</dbReference>
<dbReference type="GO" id="GO:0005829">
    <property type="term" value="C:cytosol"/>
    <property type="evidence" value="ECO:0007669"/>
    <property type="project" value="TreeGrafter"/>
</dbReference>
<keyword evidence="4" id="KW-0547">Nucleotide-binding</keyword>
<keyword evidence="2" id="KW-0639">Primosome</keyword>
<dbReference type="GO" id="GO:0016787">
    <property type="term" value="F:hydrolase activity"/>
    <property type="evidence" value="ECO:0007669"/>
    <property type="project" value="UniProtKB-KW"/>
</dbReference>
<dbReference type="Pfam" id="PF03796">
    <property type="entry name" value="DnaB_C"/>
    <property type="match status" value="1"/>
</dbReference>
<dbReference type="GO" id="GO:0043139">
    <property type="term" value="F:5'-3' DNA helicase activity"/>
    <property type="evidence" value="ECO:0007669"/>
    <property type="project" value="UniProtKB-EC"/>
</dbReference>
<evidence type="ECO:0000256" key="6">
    <source>
        <dbReference type="ARBA" id="ARBA00022806"/>
    </source>
</evidence>
<dbReference type="SMART" id="SM00382">
    <property type="entry name" value="AAA"/>
    <property type="match status" value="1"/>
</dbReference>
<dbReference type="InterPro" id="IPR027417">
    <property type="entry name" value="P-loop_NTPase"/>
</dbReference>
<protein>
    <recommendedName>
        <fullName evidence="10">DNA 5'-3' helicase</fullName>
        <ecNumber evidence="10">5.6.2.3</ecNumber>
    </recommendedName>
</protein>
<keyword evidence="8" id="KW-0238">DNA-binding</keyword>
<gene>
    <name evidence="13" type="ORF">AXE65_07185</name>
</gene>
<name>A0A139SJ27_9GAMM</name>
<comment type="similarity">
    <text evidence="1">Belongs to the helicase family. DnaB subfamily.</text>
</comment>
<evidence type="ECO:0000259" key="12">
    <source>
        <dbReference type="PROSITE" id="PS51199"/>
    </source>
</evidence>
<dbReference type="Pfam" id="PF00772">
    <property type="entry name" value="DnaB"/>
    <property type="match status" value="1"/>
</dbReference>
<evidence type="ECO:0000313" key="14">
    <source>
        <dbReference type="Proteomes" id="UP000072660"/>
    </source>
</evidence>
<evidence type="ECO:0000256" key="11">
    <source>
        <dbReference type="ARBA" id="ARBA00048954"/>
    </source>
</evidence>
<sequence length="465" mass="52037">MRRQLYSQEAEQFVLTAILAAPEHAKTVFLELTPDDFFYAENRNAFFCMKRLADRDEPVEVVATAMEYEQQFNVNALPYLFNLHDSFCSLANLDFYVRIIQERATLRRLMGATRDIQEMILNDSERSASEKADQAIALIQAVQQSAMYEHSQDGASAQADYIDELERRLELDGQIDGLATGLTALDHKLKGLKPGQLVVLGARPGAGKTALALNIAQHAAIHQNKQVLFFSLEMGKTEITDRLVASHGNYLLQAIKSAEVLQYDNVLQTVKTVFDAPLKLYDSADMSLAKIGAIARKHQYQYGLDLLVIDYLQLLGGDNPRDSSYDRTSKISRAAKLLAKSLNVPVVLLSQLSRNNESRADKRPIAADLRDSGSIEQDADVIVFIYRDEMYHEDSPNKGTAELIVNKGRNIETGTVHVAWRGAYSCFADLPEDWQPQEKVVPIASVKSTSRRFGRANDYAKAKWG</sequence>
<dbReference type="PANTHER" id="PTHR30153:SF2">
    <property type="entry name" value="REPLICATIVE DNA HELICASE"/>
    <property type="match status" value="1"/>
</dbReference>
<dbReference type="PANTHER" id="PTHR30153">
    <property type="entry name" value="REPLICATIVE DNA HELICASE DNAB"/>
    <property type="match status" value="1"/>
</dbReference>
<dbReference type="EC" id="5.6.2.3" evidence="10"/>
<proteinExistence type="inferred from homology"/>
<keyword evidence="9" id="KW-0413">Isomerase</keyword>
<keyword evidence="6" id="KW-0347">Helicase</keyword>
<evidence type="ECO:0000256" key="10">
    <source>
        <dbReference type="ARBA" id="ARBA00044969"/>
    </source>
</evidence>
<accession>A0A139SJ27</accession>
<keyword evidence="14" id="KW-1185">Reference proteome</keyword>
<dbReference type="GO" id="GO:0005524">
    <property type="term" value="F:ATP binding"/>
    <property type="evidence" value="ECO:0007669"/>
    <property type="project" value="UniProtKB-KW"/>
</dbReference>
<dbReference type="GO" id="GO:0003677">
    <property type="term" value="F:DNA binding"/>
    <property type="evidence" value="ECO:0007669"/>
    <property type="project" value="UniProtKB-KW"/>
</dbReference>
<evidence type="ECO:0000256" key="5">
    <source>
        <dbReference type="ARBA" id="ARBA00022801"/>
    </source>
</evidence>
<keyword evidence="5" id="KW-0378">Hydrolase</keyword>
<dbReference type="InterPro" id="IPR007693">
    <property type="entry name" value="DNA_helicase_DnaB-like_N"/>
</dbReference>
<evidence type="ECO:0000256" key="7">
    <source>
        <dbReference type="ARBA" id="ARBA00022840"/>
    </source>
</evidence>
<dbReference type="RefSeq" id="WP_068392960.1">
    <property type="nucleotide sequence ID" value="NZ_LSZO01000213.1"/>
</dbReference>
<dbReference type="Proteomes" id="UP000072660">
    <property type="component" value="Unassembled WGS sequence"/>
</dbReference>
<dbReference type="InterPro" id="IPR016136">
    <property type="entry name" value="DNA_helicase_N/primase_C"/>
</dbReference>
<dbReference type="SUPFAM" id="SSF52540">
    <property type="entry name" value="P-loop containing nucleoside triphosphate hydrolases"/>
    <property type="match status" value="1"/>
</dbReference>
<evidence type="ECO:0000256" key="9">
    <source>
        <dbReference type="ARBA" id="ARBA00023235"/>
    </source>
</evidence>
<evidence type="ECO:0000256" key="4">
    <source>
        <dbReference type="ARBA" id="ARBA00022741"/>
    </source>
</evidence>